<protein>
    <recommendedName>
        <fullName evidence="7">Ig-like domain-containing protein</fullName>
    </recommendedName>
</protein>
<dbReference type="Proteomes" id="UP000507470">
    <property type="component" value="Unassembled WGS sequence"/>
</dbReference>
<feature type="domain" description="Ig-like" evidence="3">
    <location>
        <begin position="37"/>
        <end position="133"/>
    </location>
</feature>
<reference evidence="5 6" key="1">
    <citation type="submission" date="2020-06" db="EMBL/GenBank/DDBJ databases">
        <authorList>
            <person name="Li R."/>
            <person name="Bekaert M."/>
        </authorList>
    </citation>
    <scope>NUCLEOTIDE SEQUENCE [LARGE SCALE GENOMIC DNA]</scope>
    <source>
        <strain evidence="6">wild</strain>
    </source>
</reference>
<feature type="domain" description="Fibronectin type-III" evidence="4">
    <location>
        <begin position="275"/>
        <end position="373"/>
    </location>
</feature>
<dbReference type="AlphaFoldDB" id="A0A6J8CHB7"/>
<dbReference type="SUPFAM" id="SSF49265">
    <property type="entry name" value="Fibronectin type III"/>
    <property type="match status" value="1"/>
</dbReference>
<evidence type="ECO:0000259" key="4">
    <source>
        <dbReference type="PROSITE" id="PS50853"/>
    </source>
</evidence>
<dbReference type="SUPFAM" id="SSF48726">
    <property type="entry name" value="Immunoglobulin"/>
    <property type="match status" value="1"/>
</dbReference>
<dbReference type="InterPro" id="IPR007110">
    <property type="entry name" value="Ig-like_dom"/>
</dbReference>
<dbReference type="InterPro" id="IPR003961">
    <property type="entry name" value="FN3_dom"/>
</dbReference>
<evidence type="ECO:0000256" key="1">
    <source>
        <dbReference type="ARBA" id="ARBA00023157"/>
    </source>
</evidence>
<evidence type="ECO:0008006" key="7">
    <source>
        <dbReference type="Google" id="ProtNLM"/>
    </source>
</evidence>
<evidence type="ECO:0000259" key="3">
    <source>
        <dbReference type="PROSITE" id="PS50835"/>
    </source>
</evidence>
<organism evidence="5 6">
    <name type="scientific">Mytilus coruscus</name>
    <name type="common">Sea mussel</name>
    <dbReference type="NCBI Taxonomy" id="42192"/>
    <lineage>
        <taxon>Eukaryota</taxon>
        <taxon>Metazoa</taxon>
        <taxon>Spiralia</taxon>
        <taxon>Lophotrochozoa</taxon>
        <taxon>Mollusca</taxon>
        <taxon>Bivalvia</taxon>
        <taxon>Autobranchia</taxon>
        <taxon>Pteriomorphia</taxon>
        <taxon>Mytilida</taxon>
        <taxon>Mytiloidea</taxon>
        <taxon>Mytilidae</taxon>
        <taxon>Mytilinae</taxon>
        <taxon>Mytilus</taxon>
    </lineage>
</organism>
<keyword evidence="1" id="KW-1015">Disulfide bond</keyword>
<dbReference type="InterPro" id="IPR013783">
    <property type="entry name" value="Ig-like_fold"/>
</dbReference>
<dbReference type="InterPro" id="IPR036116">
    <property type="entry name" value="FN3_sf"/>
</dbReference>
<keyword evidence="2" id="KW-0812">Transmembrane</keyword>
<dbReference type="InterPro" id="IPR036179">
    <property type="entry name" value="Ig-like_dom_sf"/>
</dbReference>
<name>A0A6J8CHB7_MYTCO</name>
<gene>
    <name evidence="5" type="ORF">MCOR_29613</name>
</gene>
<keyword evidence="2" id="KW-0472">Membrane</keyword>
<evidence type="ECO:0000256" key="2">
    <source>
        <dbReference type="SAM" id="Phobius"/>
    </source>
</evidence>
<keyword evidence="6" id="KW-1185">Reference proteome</keyword>
<dbReference type="CDD" id="cd00063">
    <property type="entry name" value="FN3"/>
    <property type="match status" value="1"/>
</dbReference>
<dbReference type="OrthoDB" id="6132039at2759"/>
<dbReference type="Gene3D" id="2.60.40.10">
    <property type="entry name" value="Immunoglobulins"/>
    <property type="match status" value="2"/>
</dbReference>
<sequence length="417" mass="45950">MPGSFVTESLHGSKWTCHSPFGIGNPSNELELYVIIPVKTITITLTGNNDKLNVVEGQTNTFSCTTSPCRPSAWIQWYIGTENKTTLSEAQTSEQDGNTFITSSTLVNTWTSTDHNKSMYCEAVNFEKAQTVTSAKLLIFVQSDFTLTGSDSFIISNQPFTLNCSSHITPRGKAATFFKDNINIINIRYVPSTLSCYGIPQDRKPTFQCNDTCSCSEDSRIFTWTYSGTVTNQWVKFKCGMDFGTNLSNITYRELTVERSLYIPTSNTSSAPTQEPDPPTHVSVICIQTSMTVFWRPGFNGGDTQTFKIVILNSQTNQTISSPFISDQGEAERMKLTFESLSSNTLYIVSMQAINKLGTVELDEDVHCTTLSDPKNGQSDMILAVGIGAGIGSAVIILVLTSLGVFFYKKKINENKG</sequence>
<dbReference type="PROSITE" id="PS50835">
    <property type="entry name" value="IG_LIKE"/>
    <property type="match status" value="1"/>
</dbReference>
<keyword evidence="2" id="KW-1133">Transmembrane helix</keyword>
<dbReference type="PROSITE" id="PS50853">
    <property type="entry name" value="FN3"/>
    <property type="match status" value="1"/>
</dbReference>
<feature type="transmembrane region" description="Helical" evidence="2">
    <location>
        <begin position="381"/>
        <end position="408"/>
    </location>
</feature>
<evidence type="ECO:0000313" key="5">
    <source>
        <dbReference type="EMBL" id="CAC5394896.1"/>
    </source>
</evidence>
<dbReference type="SMART" id="SM00060">
    <property type="entry name" value="FN3"/>
    <property type="match status" value="1"/>
</dbReference>
<accession>A0A6J8CHB7</accession>
<dbReference type="Pfam" id="PF08205">
    <property type="entry name" value="C2-set_2"/>
    <property type="match status" value="1"/>
</dbReference>
<dbReference type="InterPro" id="IPR013162">
    <property type="entry name" value="CD80_C2-set"/>
</dbReference>
<evidence type="ECO:0000313" key="6">
    <source>
        <dbReference type="Proteomes" id="UP000507470"/>
    </source>
</evidence>
<dbReference type="EMBL" id="CACVKT020005396">
    <property type="protein sequence ID" value="CAC5394896.1"/>
    <property type="molecule type" value="Genomic_DNA"/>
</dbReference>
<proteinExistence type="predicted"/>